<evidence type="ECO:0000256" key="1">
    <source>
        <dbReference type="ARBA" id="ARBA00000316"/>
    </source>
</evidence>
<evidence type="ECO:0000256" key="5">
    <source>
        <dbReference type="HAMAP-Rule" id="MF_01201"/>
    </source>
</evidence>
<dbReference type="Proteomes" id="UP000001062">
    <property type="component" value="Chromosome"/>
</dbReference>
<evidence type="ECO:0000313" key="9">
    <source>
        <dbReference type="EMBL" id="ADZ90032.1"/>
    </source>
</evidence>
<comment type="cofactor">
    <cofactor evidence="2 5 6">
        <name>pyridoxal 5'-phosphate</name>
        <dbReference type="ChEBI" id="CHEBI:597326"/>
    </cofactor>
</comment>
<dbReference type="FunFam" id="3.20.20.10:FF:000002">
    <property type="entry name" value="Alanine racemase"/>
    <property type="match status" value="1"/>
</dbReference>
<comment type="similarity">
    <text evidence="5">Belongs to the alanine racemase family.</text>
</comment>
<dbReference type="InterPro" id="IPR020622">
    <property type="entry name" value="Ala_racemase_pyridoxalP-BS"/>
</dbReference>
<dbReference type="SMART" id="SM01005">
    <property type="entry name" value="Ala_racemase_C"/>
    <property type="match status" value="1"/>
</dbReference>
<dbReference type="SUPFAM" id="SSF51419">
    <property type="entry name" value="PLP-binding barrel"/>
    <property type="match status" value="1"/>
</dbReference>
<dbReference type="STRING" id="717774.Marme_0749"/>
<feature type="modified residue" description="N6-(pyridoxal phosphate)lysine" evidence="5 6">
    <location>
        <position position="35"/>
    </location>
</feature>
<dbReference type="GO" id="GO:0030632">
    <property type="term" value="P:D-alanine biosynthetic process"/>
    <property type="evidence" value="ECO:0007669"/>
    <property type="project" value="UniProtKB-UniRule"/>
</dbReference>
<dbReference type="CDD" id="cd06827">
    <property type="entry name" value="PLPDE_III_AR_proteobact"/>
    <property type="match status" value="1"/>
</dbReference>
<evidence type="ECO:0000256" key="6">
    <source>
        <dbReference type="PIRSR" id="PIRSR600821-50"/>
    </source>
</evidence>
<dbReference type="PROSITE" id="PS00395">
    <property type="entry name" value="ALANINE_RACEMASE"/>
    <property type="match status" value="1"/>
</dbReference>
<dbReference type="PRINTS" id="PR00992">
    <property type="entry name" value="ALARACEMASE"/>
</dbReference>
<dbReference type="RefSeq" id="WP_013659937.1">
    <property type="nucleotide sequence ID" value="NC_015276.1"/>
</dbReference>
<dbReference type="InterPro" id="IPR000821">
    <property type="entry name" value="Ala_racemase"/>
</dbReference>
<evidence type="ECO:0000256" key="4">
    <source>
        <dbReference type="ARBA" id="ARBA00023235"/>
    </source>
</evidence>
<dbReference type="HAMAP" id="MF_01201">
    <property type="entry name" value="Ala_racemase"/>
    <property type="match status" value="1"/>
</dbReference>
<evidence type="ECO:0000256" key="7">
    <source>
        <dbReference type="PIRSR" id="PIRSR600821-52"/>
    </source>
</evidence>
<dbReference type="InterPro" id="IPR009006">
    <property type="entry name" value="Ala_racemase/Decarboxylase_C"/>
</dbReference>
<gene>
    <name evidence="9" type="ordered locus">Marme_0749</name>
</gene>
<dbReference type="InterPro" id="IPR001608">
    <property type="entry name" value="Ala_racemase_N"/>
</dbReference>
<feature type="binding site" evidence="5 7">
    <location>
        <position position="303"/>
    </location>
    <ligand>
        <name>substrate</name>
    </ligand>
</feature>
<dbReference type="PATRIC" id="fig|717774.3.peg.778"/>
<dbReference type="PANTHER" id="PTHR30511">
    <property type="entry name" value="ALANINE RACEMASE"/>
    <property type="match status" value="1"/>
</dbReference>
<organism evidence="9 10">
    <name type="scientific">Marinomonas mediterranea (strain ATCC 700492 / JCM 21426 / NBRC 103028 / MMB-1)</name>
    <dbReference type="NCBI Taxonomy" id="717774"/>
    <lineage>
        <taxon>Bacteria</taxon>
        <taxon>Pseudomonadati</taxon>
        <taxon>Pseudomonadota</taxon>
        <taxon>Gammaproteobacteria</taxon>
        <taxon>Oceanospirillales</taxon>
        <taxon>Oceanospirillaceae</taxon>
        <taxon>Marinomonas</taxon>
    </lineage>
</organism>
<dbReference type="HOGENOM" id="CLU_028393_1_0_6"/>
<comment type="catalytic activity">
    <reaction evidence="1 5">
        <text>L-alanine = D-alanine</text>
        <dbReference type="Rhea" id="RHEA:20249"/>
        <dbReference type="ChEBI" id="CHEBI:57416"/>
        <dbReference type="ChEBI" id="CHEBI:57972"/>
        <dbReference type="EC" id="5.1.1.1"/>
    </reaction>
</comment>
<dbReference type="GO" id="GO:0008784">
    <property type="term" value="F:alanine racemase activity"/>
    <property type="evidence" value="ECO:0007669"/>
    <property type="project" value="UniProtKB-UniRule"/>
</dbReference>
<dbReference type="AlphaFoldDB" id="F2K2I7"/>
<proteinExistence type="inferred from homology"/>
<dbReference type="OrthoDB" id="9813814at2"/>
<keyword evidence="3 5" id="KW-0663">Pyridoxal phosphate</keyword>
<dbReference type="GO" id="GO:0030170">
    <property type="term" value="F:pyridoxal phosphate binding"/>
    <property type="evidence" value="ECO:0007669"/>
    <property type="project" value="UniProtKB-UniRule"/>
</dbReference>
<reference evidence="9 10" key="1">
    <citation type="journal article" date="2012" name="Stand. Genomic Sci.">
        <title>Complete genome sequence of the melanogenic marine bacterium Marinomonas mediterranea type strain (MMB-1(T)).</title>
        <authorList>
            <person name="Lucas-Elio P."/>
            <person name="Goodwin L."/>
            <person name="Woyke T."/>
            <person name="Pitluck S."/>
            <person name="Nolan M."/>
            <person name="Kyrpides N.C."/>
            <person name="Detter J.C."/>
            <person name="Copeland A."/>
            <person name="Teshima H."/>
            <person name="Bruce D."/>
            <person name="Detter C."/>
            <person name="Tapia R."/>
            <person name="Han S."/>
            <person name="Land M.L."/>
            <person name="Ivanova N."/>
            <person name="Mikhailova N."/>
            <person name="Johnston A.W."/>
            <person name="Sanchez-Amat A."/>
        </authorList>
    </citation>
    <scope>NUCLEOTIDE SEQUENCE [LARGE SCALE GENOMIC DNA]</scope>
    <source>
        <strain evidence="10">ATCC 700492 / JCM 21426 / NBRC 103028 / MMB-1</strain>
    </source>
</reference>
<evidence type="ECO:0000256" key="2">
    <source>
        <dbReference type="ARBA" id="ARBA00001933"/>
    </source>
</evidence>
<evidence type="ECO:0000313" key="10">
    <source>
        <dbReference type="Proteomes" id="UP000001062"/>
    </source>
</evidence>
<comment type="function">
    <text evidence="5">Catalyzes the interconversion of L-alanine and D-alanine. May also act on other amino acids.</text>
</comment>
<dbReference type="InterPro" id="IPR011079">
    <property type="entry name" value="Ala_racemase_C"/>
</dbReference>
<feature type="active site" description="Proton acceptor; specific for D-alanine" evidence="5">
    <location>
        <position position="35"/>
    </location>
</feature>
<dbReference type="KEGG" id="mme:Marme_0749"/>
<dbReference type="SUPFAM" id="SSF50621">
    <property type="entry name" value="Alanine racemase C-terminal domain-like"/>
    <property type="match status" value="1"/>
</dbReference>
<dbReference type="UniPathway" id="UPA00042">
    <property type="reaction ID" value="UER00497"/>
</dbReference>
<dbReference type="Pfam" id="PF00842">
    <property type="entry name" value="Ala_racemase_C"/>
    <property type="match status" value="1"/>
</dbReference>
<evidence type="ECO:0000256" key="3">
    <source>
        <dbReference type="ARBA" id="ARBA00022898"/>
    </source>
</evidence>
<dbReference type="PANTHER" id="PTHR30511:SF0">
    <property type="entry name" value="ALANINE RACEMASE, CATABOLIC-RELATED"/>
    <property type="match status" value="1"/>
</dbReference>
<dbReference type="eggNOG" id="COG0787">
    <property type="taxonomic scope" value="Bacteria"/>
</dbReference>
<feature type="active site" description="Proton acceptor; specific for L-alanine" evidence="5">
    <location>
        <position position="255"/>
    </location>
</feature>
<keyword evidence="10" id="KW-1185">Reference proteome</keyword>
<dbReference type="EMBL" id="CP002583">
    <property type="protein sequence ID" value="ADZ90032.1"/>
    <property type="molecule type" value="Genomic_DNA"/>
</dbReference>
<name>F2K2I7_MARM1</name>
<sequence length="373" mass="40925">MARPLKAIIDLEAIKINYQFSKKLHPTCKALAVVKSDAYGHGAVDVATYLDDDVDAFAVAAIEEALQLREADVTSPILLLEGVFEQNEWPLCEELGFWCVIENTTQLDGLLNAQSKIEKVFVKLDTGMHRLGLNSLQVEHVVDTLKASGLVEEVVLMTHFSCADDLSSLETIKQLTLFEEANRTVGHLTTSVANSAAIMKWSVPEGGWIRPGIMLYGISPFVGVTGTQLGLKPAMQLVSKVISVRDVNIGDTVGYSQQYTAEHPHQIATVAVGYGDGYPRSSENGTPVALSGDTAELAGRVSMDMITVKLSNQASSERPHQERKIQLGEEVELWGEQVPVEEVAYRSGTIGYELVTRMTQRPMREYKTTKEQS</sequence>
<dbReference type="NCBIfam" id="TIGR00492">
    <property type="entry name" value="alr"/>
    <property type="match status" value="1"/>
</dbReference>
<dbReference type="InterPro" id="IPR029066">
    <property type="entry name" value="PLP-binding_barrel"/>
</dbReference>
<feature type="binding site" evidence="5 7">
    <location>
        <position position="130"/>
    </location>
    <ligand>
        <name>substrate</name>
    </ligand>
</feature>
<dbReference type="EC" id="5.1.1.1" evidence="5"/>
<dbReference type="Pfam" id="PF01168">
    <property type="entry name" value="Ala_racemase_N"/>
    <property type="match status" value="1"/>
</dbReference>
<accession>F2K2I7</accession>
<keyword evidence="4 5" id="KW-0413">Isomerase</keyword>
<dbReference type="Gene3D" id="2.40.37.10">
    <property type="entry name" value="Lyase, Ornithine Decarboxylase, Chain A, domain 1"/>
    <property type="match status" value="1"/>
</dbReference>
<dbReference type="GO" id="GO:0005829">
    <property type="term" value="C:cytosol"/>
    <property type="evidence" value="ECO:0007669"/>
    <property type="project" value="TreeGrafter"/>
</dbReference>
<comment type="pathway">
    <text evidence="5">Amino-acid biosynthesis; D-alanine biosynthesis; D-alanine from L-alanine: step 1/1.</text>
</comment>
<dbReference type="Gene3D" id="3.20.20.10">
    <property type="entry name" value="Alanine racemase"/>
    <property type="match status" value="1"/>
</dbReference>
<evidence type="ECO:0000259" key="8">
    <source>
        <dbReference type="SMART" id="SM01005"/>
    </source>
</evidence>
<feature type="domain" description="Alanine racemase C-terminal" evidence="8">
    <location>
        <begin position="234"/>
        <end position="367"/>
    </location>
</feature>
<protein>
    <recommendedName>
        <fullName evidence="5">Alanine racemase</fullName>
        <ecNumber evidence="5">5.1.1.1</ecNumber>
    </recommendedName>
</protein>